<evidence type="ECO:0000313" key="2">
    <source>
        <dbReference type="EMBL" id="EKC81166.1"/>
    </source>
</evidence>
<feature type="transmembrane region" description="Helical" evidence="1">
    <location>
        <begin position="17"/>
        <end position="34"/>
    </location>
</feature>
<comment type="caution">
    <text evidence="2">The sequence shown here is derived from an EMBL/GenBank/DDBJ whole genome shotgun (WGS) entry which is preliminary data.</text>
</comment>
<dbReference type="PANTHER" id="PTHR46795">
    <property type="entry name" value="ABC TRANSPORTER PERMEASE-RELATED-RELATED"/>
    <property type="match status" value="1"/>
</dbReference>
<dbReference type="EMBL" id="AJWY01000447">
    <property type="protein sequence ID" value="EKC81166.1"/>
    <property type="molecule type" value="Genomic_DNA"/>
</dbReference>
<reference evidence="2" key="1">
    <citation type="journal article" date="2013" name="Environ. Microbiol.">
        <title>Microbiota from the distal guts of lean and obese adolescents exhibit partial functional redundancy besides clear differences in community structure.</title>
        <authorList>
            <person name="Ferrer M."/>
            <person name="Ruiz A."/>
            <person name="Lanza F."/>
            <person name="Haange S.B."/>
            <person name="Oberbach A."/>
            <person name="Till H."/>
            <person name="Bargiela R."/>
            <person name="Campoy C."/>
            <person name="Segura M.T."/>
            <person name="Richter M."/>
            <person name="von Bergen M."/>
            <person name="Seifert J."/>
            <person name="Suarez A."/>
        </authorList>
    </citation>
    <scope>NUCLEOTIDE SEQUENCE</scope>
</reference>
<proteinExistence type="predicted"/>
<organism evidence="2">
    <name type="scientific">human gut metagenome</name>
    <dbReference type="NCBI Taxonomy" id="408170"/>
    <lineage>
        <taxon>unclassified sequences</taxon>
        <taxon>metagenomes</taxon>
        <taxon>organismal metagenomes</taxon>
    </lineage>
</organism>
<keyword evidence="1" id="KW-0812">Transmembrane</keyword>
<dbReference type="InterPro" id="IPR052536">
    <property type="entry name" value="ABC-4_Integral_Memb_Prot"/>
</dbReference>
<gene>
    <name evidence="2" type="ORF">LEA_00627</name>
</gene>
<protein>
    <submittedName>
        <fullName evidence="2">ABC transporter, permease protein</fullName>
    </submittedName>
</protein>
<name>K1VB63_9ZZZZ</name>
<sequence>MLFKLSIKNMKKSFKDYAIYFLTLVLGVAIFYMFNSLDSQEAMLQVSSSTRDIIKLMISMLGYVSVFVAVVLGLLIVYANNFLINRRKKEFGPASSAASSEAAASSAVSEAASSSAESALPDGVYTAD</sequence>
<feature type="transmembrane region" description="Helical" evidence="1">
    <location>
        <begin position="54"/>
        <end position="79"/>
    </location>
</feature>
<keyword evidence="1" id="KW-1133">Transmembrane helix</keyword>
<dbReference type="AlphaFoldDB" id="K1VB63"/>
<feature type="non-terminal residue" evidence="2">
    <location>
        <position position="128"/>
    </location>
</feature>
<keyword evidence="1" id="KW-0472">Membrane</keyword>
<accession>K1VB63</accession>
<dbReference type="PANTHER" id="PTHR46795:SF3">
    <property type="entry name" value="ABC TRANSPORTER PERMEASE"/>
    <property type="match status" value="1"/>
</dbReference>
<evidence type="ECO:0000256" key="1">
    <source>
        <dbReference type="SAM" id="Phobius"/>
    </source>
</evidence>